<gene>
    <name evidence="1" type="ORF">FPAR1323_LOCUS9901</name>
</gene>
<dbReference type="GO" id="GO:0008146">
    <property type="term" value="F:sulfotransferase activity"/>
    <property type="evidence" value="ECO:0007669"/>
    <property type="project" value="InterPro"/>
</dbReference>
<protein>
    <recommendedName>
        <fullName evidence="2">Sulfotransferase family protein</fullName>
    </recommendedName>
</protein>
<accession>A0A7S2CBX8</accession>
<reference evidence="1" key="1">
    <citation type="submission" date="2021-01" db="EMBL/GenBank/DDBJ databases">
        <authorList>
            <person name="Corre E."/>
            <person name="Pelletier E."/>
            <person name="Niang G."/>
            <person name="Scheremetjew M."/>
            <person name="Finn R."/>
            <person name="Kale V."/>
            <person name="Holt S."/>
            <person name="Cochrane G."/>
            <person name="Meng A."/>
            <person name="Brown T."/>
            <person name="Cohen L."/>
        </authorList>
    </citation>
    <scope>NUCLEOTIDE SEQUENCE</scope>
    <source>
        <strain evidence="1">RCC1693</strain>
    </source>
</reference>
<dbReference type="EMBL" id="HBGT01018797">
    <property type="protein sequence ID" value="CAD9420817.1"/>
    <property type="molecule type" value="Transcribed_RNA"/>
</dbReference>
<proteinExistence type="predicted"/>
<evidence type="ECO:0008006" key="2">
    <source>
        <dbReference type="Google" id="ProtNLM"/>
    </source>
</evidence>
<organism evidence="1">
    <name type="scientific">Florenciella parvula</name>
    <dbReference type="NCBI Taxonomy" id="236787"/>
    <lineage>
        <taxon>Eukaryota</taxon>
        <taxon>Sar</taxon>
        <taxon>Stramenopiles</taxon>
        <taxon>Ochrophyta</taxon>
        <taxon>Dictyochophyceae</taxon>
        <taxon>Florenciellales</taxon>
        <taxon>Florenciella</taxon>
    </lineage>
</organism>
<dbReference type="Pfam" id="PF03567">
    <property type="entry name" value="Sulfotransfer_2"/>
    <property type="match status" value="1"/>
</dbReference>
<name>A0A7S2CBX8_9STRA</name>
<sequence>MAWAFVRHPYTRLVAGYQEIVHRHIDCCDWCAWHTEADLGEKNTDWLCSQDFVTMPPTDEPARFNSFIGSVLSTDLPWDRVAFDGLTYHVFSQMTAIAEFSECFVGHLESMAADFAEISFRVLNMSLSEVTVRVPPLAKLLYSDVLAKRYDRNRTDSLLDPRRALTPASRNLVEEYYKQDFACLGYRLGTVQDLEWHHRVNPT</sequence>
<dbReference type="GO" id="GO:0016020">
    <property type="term" value="C:membrane"/>
    <property type="evidence" value="ECO:0007669"/>
    <property type="project" value="InterPro"/>
</dbReference>
<dbReference type="AlphaFoldDB" id="A0A7S2CBX8"/>
<evidence type="ECO:0000313" key="1">
    <source>
        <dbReference type="EMBL" id="CAD9420817.1"/>
    </source>
</evidence>
<dbReference type="InterPro" id="IPR005331">
    <property type="entry name" value="Sulfotransferase"/>
</dbReference>